<protein>
    <recommendedName>
        <fullName evidence="3">HTH cro/C1-type domain-containing protein</fullName>
    </recommendedName>
</protein>
<gene>
    <name evidence="1" type="ORF">ACFSOY_13830</name>
</gene>
<name>A0ABW5A0K5_9BACL</name>
<evidence type="ECO:0008006" key="3">
    <source>
        <dbReference type="Google" id="ProtNLM"/>
    </source>
</evidence>
<evidence type="ECO:0000313" key="2">
    <source>
        <dbReference type="Proteomes" id="UP001597343"/>
    </source>
</evidence>
<reference evidence="2" key="1">
    <citation type="journal article" date="2019" name="Int. J. Syst. Evol. Microbiol.">
        <title>The Global Catalogue of Microorganisms (GCM) 10K type strain sequencing project: providing services to taxonomists for standard genome sequencing and annotation.</title>
        <authorList>
            <consortium name="The Broad Institute Genomics Platform"/>
            <consortium name="The Broad Institute Genome Sequencing Center for Infectious Disease"/>
            <person name="Wu L."/>
            <person name="Ma J."/>
        </authorList>
    </citation>
    <scope>NUCLEOTIDE SEQUENCE [LARGE SCALE GENOMIC DNA]</scope>
    <source>
        <strain evidence="2">CGMCC 1.13574</strain>
    </source>
</reference>
<proteinExistence type="predicted"/>
<comment type="caution">
    <text evidence="1">The sequence shown here is derived from an EMBL/GenBank/DDBJ whole genome shotgun (WGS) entry which is preliminary data.</text>
</comment>
<sequence length="395" mass="45768">MSSLVASKYTVVDKIPLGRRIEEIKKEKGGYYSTAAMSRRIGFSEQTFRDMLKARREIYTFELEKIAKDLKLTAGRILQEDSYKQHMGLDSLLNGNERTKTMLQQALVVSSELVEKAVGSTERGFALHNLARVMYLQRQYDDAHTTWLKALEYAKKIHQEFDDKRLLKVVSANLMLTYAIRKEYSNIGDFLCAVEEMFAEDHDKLGLAQHTRMLVQMERGDCESARKHSYLALEHFEQTENDKQIGHALINVAHFEYRLGNYSASSRSLSDAIKKVVQYEDILVVVVKEYVKSLVKIQEYDTALKVVEKYESVSREYPDYWGKLQIMKTLLTDDPSFADRISNDSELSLNVRSLACKCLMDFYTKRDDAENALKYYKKGRTYASSPTEFYEEEDY</sequence>
<evidence type="ECO:0000313" key="1">
    <source>
        <dbReference type="EMBL" id="MFD2171056.1"/>
    </source>
</evidence>
<organism evidence="1 2">
    <name type="scientific">Tumebacillus lipolyticus</name>
    <dbReference type="NCBI Taxonomy" id="1280370"/>
    <lineage>
        <taxon>Bacteria</taxon>
        <taxon>Bacillati</taxon>
        <taxon>Bacillota</taxon>
        <taxon>Bacilli</taxon>
        <taxon>Bacillales</taxon>
        <taxon>Alicyclobacillaceae</taxon>
        <taxon>Tumebacillus</taxon>
    </lineage>
</organism>
<dbReference type="EMBL" id="JBHUIO010000008">
    <property type="protein sequence ID" value="MFD2171056.1"/>
    <property type="molecule type" value="Genomic_DNA"/>
</dbReference>
<dbReference type="InterPro" id="IPR011990">
    <property type="entry name" value="TPR-like_helical_dom_sf"/>
</dbReference>
<accession>A0ABW5A0K5</accession>
<keyword evidence="2" id="KW-1185">Reference proteome</keyword>
<dbReference type="SUPFAM" id="SSF48452">
    <property type="entry name" value="TPR-like"/>
    <property type="match status" value="1"/>
</dbReference>
<dbReference type="Gene3D" id="1.25.40.10">
    <property type="entry name" value="Tetratricopeptide repeat domain"/>
    <property type="match status" value="2"/>
</dbReference>
<dbReference type="Proteomes" id="UP001597343">
    <property type="component" value="Unassembled WGS sequence"/>
</dbReference>
<dbReference type="RefSeq" id="WP_386047541.1">
    <property type="nucleotide sequence ID" value="NZ_JBHUIO010000008.1"/>
</dbReference>